<keyword evidence="3" id="KW-1185">Reference proteome</keyword>
<evidence type="ECO:0000313" key="3">
    <source>
        <dbReference type="Proteomes" id="UP000245783"/>
    </source>
</evidence>
<dbReference type="PROSITE" id="PS51502">
    <property type="entry name" value="S_R_A_B_BARREL"/>
    <property type="match status" value="1"/>
</dbReference>
<dbReference type="RefSeq" id="XP_025369759.1">
    <property type="nucleotide sequence ID" value="XM_025513921.1"/>
</dbReference>
<dbReference type="Pfam" id="PF07876">
    <property type="entry name" value="Dabb"/>
    <property type="match status" value="1"/>
</dbReference>
<protein>
    <recommendedName>
        <fullName evidence="1">Stress-response A/B barrel domain-containing protein</fullName>
    </recommendedName>
</protein>
<dbReference type="SUPFAM" id="SSF54909">
    <property type="entry name" value="Dimeric alpha+beta barrel"/>
    <property type="match status" value="1"/>
</dbReference>
<reference evidence="2 3" key="1">
    <citation type="journal article" date="2018" name="Mol. Biol. Evol.">
        <title>Broad Genomic Sampling Reveals a Smut Pathogenic Ancestry of the Fungal Clade Ustilaginomycotina.</title>
        <authorList>
            <person name="Kijpornyongpan T."/>
            <person name="Mondo S.J."/>
            <person name="Barry K."/>
            <person name="Sandor L."/>
            <person name="Lee J."/>
            <person name="Lipzen A."/>
            <person name="Pangilinan J."/>
            <person name="LaButti K."/>
            <person name="Hainaut M."/>
            <person name="Henrissat B."/>
            <person name="Grigoriev I.V."/>
            <person name="Spatafora J.W."/>
            <person name="Aime M.C."/>
        </authorList>
    </citation>
    <scope>NUCLEOTIDE SEQUENCE [LARGE SCALE GENOMIC DNA]</scope>
    <source>
        <strain evidence="2 3">MCA 4658</strain>
    </source>
</reference>
<dbReference type="AlphaFoldDB" id="A0A316VYR7"/>
<organism evidence="2 3">
    <name type="scientific">Ceraceosorus guamensis</name>
    <dbReference type="NCBI Taxonomy" id="1522189"/>
    <lineage>
        <taxon>Eukaryota</taxon>
        <taxon>Fungi</taxon>
        <taxon>Dikarya</taxon>
        <taxon>Basidiomycota</taxon>
        <taxon>Ustilaginomycotina</taxon>
        <taxon>Exobasidiomycetes</taxon>
        <taxon>Ceraceosorales</taxon>
        <taxon>Ceraceosoraceae</taxon>
        <taxon>Ceraceosorus</taxon>
    </lineage>
</organism>
<dbReference type="GeneID" id="37035791"/>
<feature type="domain" description="Stress-response A/B barrel" evidence="1">
    <location>
        <begin position="3"/>
        <end position="105"/>
    </location>
</feature>
<gene>
    <name evidence="2" type="ORF">IE81DRAFT_323361</name>
</gene>
<dbReference type="Proteomes" id="UP000245783">
    <property type="component" value="Unassembled WGS sequence"/>
</dbReference>
<dbReference type="STRING" id="1522189.A0A316VYR7"/>
<dbReference type="EMBL" id="KZ819378">
    <property type="protein sequence ID" value="PWN42599.1"/>
    <property type="molecule type" value="Genomic_DNA"/>
</dbReference>
<dbReference type="InterPro" id="IPR013097">
    <property type="entry name" value="Dabb"/>
</dbReference>
<dbReference type="InParanoid" id="A0A316VYR7"/>
<dbReference type="InterPro" id="IPR011008">
    <property type="entry name" value="Dimeric_a/b-barrel"/>
</dbReference>
<sequence>MTLTHIVSFRYAETVDLATRQSVFERFLDLRSLCKLQDGSAYIADVIAGNANISPEGAGKGFDHTFIVTFNNADHVKHYLETDAAHLDFVAFVKPLLVDAFIYDFHTQRASA</sequence>
<accession>A0A316VYR7</accession>
<name>A0A316VYR7_9BASI</name>
<dbReference type="SMART" id="SM00886">
    <property type="entry name" value="Dabb"/>
    <property type="match status" value="1"/>
</dbReference>
<evidence type="ECO:0000313" key="2">
    <source>
        <dbReference type="EMBL" id="PWN42599.1"/>
    </source>
</evidence>
<proteinExistence type="predicted"/>
<evidence type="ECO:0000259" key="1">
    <source>
        <dbReference type="PROSITE" id="PS51502"/>
    </source>
</evidence>
<dbReference type="OrthoDB" id="1601230at2759"/>
<dbReference type="Gene3D" id="3.30.70.100">
    <property type="match status" value="1"/>
</dbReference>